<dbReference type="Pfam" id="PF09339">
    <property type="entry name" value="HTH_IclR"/>
    <property type="match status" value="1"/>
</dbReference>
<dbReference type="CDD" id="cd00090">
    <property type="entry name" value="HTH_ARSR"/>
    <property type="match status" value="1"/>
</dbReference>
<dbReference type="InterPro" id="IPR036390">
    <property type="entry name" value="WH_DNA-bd_sf"/>
</dbReference>
<dbReference type="Proteomes" id="UP000011680">
    <property type="component" value="Unassembled WGS sequence"/>
</dbReference>
<sequence length="141" mass="16145">MFMNATNSLFPKRKAEPTIKLQRRPSVTDDLDADEILDLLDDEYVQSILLQTRSDAMSAKELSEECGISLSTVYRRTERLIEYGFLAERRIAQPDGNHYSVYEAQLDELTVRLTDEGFEIAVSKKPTGHLADRFTDIWEGL</sequence>
<dbReference type="STRING" id="1227457.C451_02779"/>
<protein>
    <submittedName>
        <fullName evidence="2">ArsR family transcriptional regulator</fullName>
    </submittedName>
</protein>
<dbReference type="InterPro" id="IPR011991">
    <property type="entry name" value="ArsR-like_HTH"/>
</dbReference>
<evidence type="ECO:0000313" key="2">
    <source>
        <dbReference type="EMBL" id="EMA56350.1"/>
    </source>
</evidence>
<evidence type="ECO:0000313" key="3">
    <source>
        <dbReference type="Proteomes" id="UP000011680"/>
    </source>
</evidence>
<dbReference type="EMBL" id="AOMF01000062">
    <property type="protein sequence ID" value="EMA56350.1"/>
    <property type="molecule type" value="Genomic_DNA"/>
</dbReference>
<name>M0NI53_9EURY</name>
<dbReference type="eggNOG" id="arCOG03065">
    <property type="taxonomic scope" value="Archaea"/>
</dbReference>
<reference evidence="2 3" key="1">
    <citation type="journal article" date="2014" name="PLoS Genet.">
        <title>Phylogenetically driven sequencing of extremely halophilic archaea reveals strategies for static and dynamic osmo-response.</title>
        <authorList>
            <person name="Becker E.A."/>
            <person name="Seitzer P.M."/>
            <person name="Tritt A."/>
            <person name="Larsen D."/>
            <person name="Krusor M."/>
            <person name="Yao A.I."/>
            <person name="Wu D."/>
            <person name="Madern D."/>
            <person name="Eisen J.A."/>
            <person name="Darling A.E."/>
            <person name="Facciotti M.T."/>
        </authorList>
    </citation>
    <scope>NUCLEOTIDE SEQUENCE [LARGE SCALE GENOMIC DNA]</scope>
    <source>
        <strain evidence="2 3">JCM 13552</strain>
    </source>
</reference>
<dbReference type="InterPro" id="IPR036388">
    <property type="entry name" value="WH-like_DNA-bd_sf"/>
</dbReference>
<feature type="domain" description="HTH iclR-type" evidence="1">
    <location>
        <begin position="49"/>
        <end position="88"/>
    </location>
</feature>
<comment type="caution">
    <text evidence="2">The sequence shown here is derived from an EMBL/GenBank/DDBJ whole genome shotgun (WGS) entry which is preliminary data.</text>
</comment>
<dbReference type="AlphaFoldDB" id="M0NI53"/>
<gene>
    <name evidence="2" type="ORF">C451_02779</name>
</gene>
<dbReference type="InterPro" id="IPR005471">
    <property type="entry name" value="Tscrpt_reg_IclR_N"/>
</dbReference>
<dbReference type="SUPFAM" id="SSF46785">
    <property type="entry name" value="Winged helix' DNA-binding domain"/>
    <property type="match status" value="1"/>
</dbReference>
<organism evidence="2 3">
    <name type="scientific">Halococcus thailandensis JCM 13552</name>
    <dbReference type="NCBI Taxonomy" id="1227457"/>
    <lineage>
        <taxon>Archaea</taxon>
        <taxon>Methanobacteriati</taxon>
        <taxon>Methanobacteriota</taxon>
        <taxon>Stenosarchaea group</taxon>
        <taxon>Halobacteria</taxon>
        <taxon>Halobacteriales</taxon>
        <taxon>Halococcaceae</taxon>
        <taxon>Halococcus</taxon>
    </lineage>
</organism>
<proteinExistence type="predicted"/>
<evidence type="ECO:0000259" key="1">
    <source>
        <dbReference type="Pfam" id="PF09339"/>
    </source>
</evidence>
<dbReference type="Gene3D" id="1.10.10.10">
    <property type="entry name" value="Winged helix-like DNA-binding domain superfamily/Winged helix DNA-binding domain"/>
    <property type="match status" value="1"/>
</dbReference>
<dbReference type="PATRIC" id="fig|1227457.3.peg.486"/>
<keyword evidence="3" id="KW-1185">Reference proteome</keyword>
<accession>M0NI53</accession>